<feature type="transmembrane region" description="Helical" evidence="2">
    <location>
        <begin position="202"/>
        <end position="222"/>
    </location>
</feature>
<feature type="region of interest" description="Disordered" evidence="1">
    <location>
        <begin position="1"/>
        <end position="31"/>
    </location>
</feature>
<keyword evidence="2" id="KW-0472">Membrane</keyword>
<evidence type="ECO:0008006" key="4">
    <source>
        <dbReference type="Google" id="ProtNLM"/>
    </source>
</evidence>
<sequence length="262" mass="28662">MSTTDDATASKPKAASTQSYSDEQRPRVSGYRIGNNPHGGSICFPLTFTTTAWLLSMFANQFCTFAYRKVTFEDPNIAFNETLTIFPPANTTISTWSYQGVGLSSGICFRYPSYFETDSAFQAARAFTILVAVFGFVSMIRIWFAACMPMGTASWACTGYKLLLCCLLEGLCFLIFSSNVCADGVTDSGQKFKVDCSVDRGARIGIAAVVFWFVAALSVLNVDPPIDDIYGPVAVQKVVTKTETINPDGTKDVKTETRSYYV</sequence>
<gene>
    <name evidence="3" type="ORF">LDAN0321_LOCUS12344</name>
</gene>
<name>A0A7S2PAZ7_9STRA</name>
<evidence type="ECO:0000256" key="2">
    <source>
        <dbReference type="SAM" id="Phobius"/>
    </source>
</evidence>
<feature type="transmembrane region" description="Helical" evidence="2">
    <location>
        <begin position="158"/>
        <end position="181"/>
    </location>
</feature>
<evidence type="ECO:0000313" key="3">
    <source>
        <dbReference type="EMBL" id="CAD9587721.1"/>
    </source>
</evidence>
<dbReference type="AlphaFoldDB" id="A0A7S2PAZ7"/>
<keyword evidence="2" id="KW-1133">Transmembrane helix</keyword>
<protein>
    <recommendedName>
        <fullName evidence="4">MARVEL domain-containing protein</fullName>
    </recommendedName>
</protein>
<accession>A0A7S2PAZ7</accession>
<organism evidence="3">
    <name type="scientific">Leptocylindrus danicus</name>
    <dbReference type="NCBI Taxonomy" id="163516"/>
    <lineage>
        <taxon>Eukaryota</taxon>
        <taxon>Sar</taxon>
        <taxon>Stramenopiles</taxon>
        <taxon>Ochrophyta</taxon>
        <taxon>Bacillariophyta</taxon>
        <taxon>Coscinodiscophyceae</taxon>
        <taxon>Chaetocerotophycidae</taxon>
        <taxon>Leptocylindrales</taxon>
        <taxon>Leptocylindraceae</taxon>
        <taxon>Leptocylindrus</taxon>
    </lineage>
</organism>
<keyword evidence="2" id="KW-0812">Transmembrane</keyword>
<proteinExistence type="predicted"/>
<dbReference type="EMBL" id="HBGY01019473">
    <property type="protein sequence ID" value="CAD9587721.1"/>
    <property type="molecule type" value="Transcribed_RNA"/>
</dbReference>
<reference evidence="3" key="1">
    <citation type="submission" date="2021-01" db="EMBL/GenBank/DDBJ databases">
        <authorList>
            <person name="Corre E."/>
            <person name="Pelletier E."/>
            <person name="Niang G."/>
            <person name="Scheremetjew M."/>
            <person name="Finn R."/>
            <person name="Kale V."/>
            <person name="Holt S."/>
            <person name="Cochrane G."/>
            <person name="Meng A."/>
            <person name="Brown T."/>
            <person name="Cohen L."/>
        </authorList>
    </citation>
    <scope>NUCLEOTIDE SEQUENCE</scope>
    <source>
        <strain evidence="3">B650</strain>
    </source>
</reference>
<feature type="transmembrane region" description="Helical" evidence="2">
    <location>
        <begin position="126"/>
        <end position="146"/>
    </location>
</feature>
<evidence type="ECO:0000256" key="1">
    <source>
        <dbReference type="SAM" id="MobiDB-lite"/>
    </source>
</evidence>